<keyword evidence="3" id="KW-1185">Reference proteome</keyword>
<reference evidence="2" key="1">
    <citation type="journal article" date="2020" name="G3 (Bethesda)">
        <title>High-Quality Assemblies for Three Invasive Social Wasps from the &lt;i&gt;Vespula&lt;/i&gt; Genus.</title>
        <authorList>
            <person name="Harrop T.W.R."/>
            <person name="Guhlin J."/>
            <person name="McLaughlin G.M."/>
            <person name="Permina E."/>
            <person name="Stockwell P."/>
            <person name="Gilligan J."/>
            <person name="Le Lec M.F."/>
            <person name="Gruber M.A.M."/>
            <person name="Quinn O."/>
            <person name="Lovegrove M."/>
            <person name="Duncan E.J."/>
            <person name="Remnant E.J."/>
            <person name="Van Eeckhoven J."/>
            <person name="Graham B."/>
            <person name="Knapp R.A."/>
            <person name="Langford K.W."/>
            <person name="Kronenberg Z."/>
            <person name="Press M.O."/>
            <person name="Eacker S.M."/>
            <person name="Wilson-Rankin E.E."/>
            <person name="Purcell J."/>
            <person name="Lester P.J."/>
            <person name="Dearden P.K."/>
        </authorList>
    </citation>
    <scope>NUCLEOTIDE SEQUENCE</scope>
    <source>
        <strain evidence="2">Marl-1</strain>
    </source>
</reference>
<name>A0A834JPS5_VESVU</name>
<comment type="caution">
    <text evidence="2">The sequence shown here is derived from an EMBL/GenBank/DDBJ whole genome shotgun (WGS) entry which is preliminary data.</text>
</comment>
<feature type="region of interest" description="Disordered" evidence="1">
    <location>
        <begin position="77"/>
        <end position="96"/>
    </location>
</feature>
<dbReference type="EMBL" id="JACSEA010000009">
    <property type="protein sequence ID" value="KAF7392558.1"/>
    <property type="molecule type" value="Genomic_DNA"/>
</dbReference>
<evidence type="ECO:0000313" key="2">
    <source>
        <dbReference type="EMBL" id="KAF7392558.1"/>
    </source>
</evidence>
<accession>A0A834JPS5</accession>
<dbReference type="Proteomes" id="UP000614350">
    <property type="component" value="Unassembled WGS sequence"/>
</dbReference>
<organism evidence="2 3">
    <name type="scientific">Vespula vulgaris</name>
    <name type="common">Yellow jacket</name>
    <name type="synonym">Wasp</name>
    <dbReference type="NCBI Taxonomy" id="7454"/>
    <lineage>
        <taxon>Eukaryota</taxon>
        <taxon>Metazoa</taxon>
        <taxon>Ecdysozoa</taxon>
        <taxon>Arthropoda</taxon>
        <taxon>Hexapoda</taxon>
        <taxon>Insecta</taxon>
        <taxon>Pterygota</taxon>
        <taxon>Neoptera</taxon>
        <taxon>Endopterygota</taxon>
        <taxon>Hymenoptera</taxon>
        <taxon>Apocrita</taxon>
        <taxon>Aculeata</taxon>
        <taxon>Vespoidea</taxon>
        <taxon>Vespidae</taxon>
        <taxon>Vespinae</taxon>
        <taxon>Vespula</taxon>
    </lineage>
</organism>
<evidence type="ECO:0000313" key="3">
    <source>
        <dbReference type="Proteomes" id="UP000614350"/>
    </source>
</evidence>
<sequence>MREIRKEGSHAKSPYFLGRMQVEEKKKYVEEKKYVEWKKVSRIRVTLWERTEGIHATGVSFPVLQYYSQRQWTLKDASLQKPKHPRCPGKKTNRTN</sequence>
<gene>
    <name evidence="2" type="ORF">HZH66_008391</name>
</gene>
<dbReference type="AlphaFoldDB" id="A0A834JPS5"/>
<proteinExistence type="predicted"/>
<feature type="compositionally biased region" description="Basic residues" evidence="1">
    <location>
        <begin position="81"/>
        <end position="96"/>
    </location>
</feature>
<protein>
    <submittedName>
        <fullName evidence="2">Uncharacterized protein</fullName>
    </submittedName>
</protein>
<evidence type="ECO:0000256" key="1">
    <source>
        <dbReference type="SAM" id="MobiDB-lite"/>
    </source>
</evidence>